<protein>
    <submittedName>
        <fullName evidence="9">G3938 protein</fullName>
    </submittedName>
</protein>
<evidence type="ECO:0000313" key="9">
    <source>
        <dbReference type="EMBL" id="CAL5221701.1"/>
    </source>
</evidence>
<feature type="domain" description="Amino acid transporter transmembrane" evidence="8">
    <location>
        <begin position="40"/>
        <end position="450"/>
    </location>
</feature>
<name>A0ABP1FP31_9CHLO</name>
<gene>
    <name evidence="9" type="primary">g3938</name>
    <name evidence="9" type="ORF">VP750_LOCUS3360</name>
</gene>
<evidence type="ECO:0000256" key="1">
    <source>
        <dbReference type="ARBA" id="ARBA00004370"/>
    </source>
</evidence>
<feature type="transmembrane region" description="Helical" evidence="7">
    <location>
        <begin position="242"/>
        <end position="263"/>
    </location>
</feature>
<dbReference type="InterPro" id="IPR013057">
    <property type="entry name" value="AA_transpt_TM"/>
</dbReference>
<evidence type="ECO:0000256" key="6">
    <source>
        <dbReference type="ARBA" id="ARBA00023136"/>
    </source>
</evidence>
<evidence type="ECO:0000313" key="10">
    <source>
        <dbReference type="Proteomes" id="UP001497392"/>
    </source>
</evidence>
<keyword evidence="6 7" id="KW-0472">Membrane</keyword>
<dbReference type="Pfam" id="PF01490">
    <property type="entry name" value="Aa_trans"/>
    <property type="match status" value="1"/>
</dbReference>
<feature type="transmembrane region" description="Helical" evidence="7">
    <location>
        <begin position="366"/>
        <end position="387"/>
    </location>
</feature>
<feature type="transmembrane region" description="Helical" evidence="7">
    <location>
        <begin position="325"/>
        <end position="346"/>
    </location>
</feature>
<evidence type="ECO:0000256" key="7">
    <source>
        <dbReference type="SAM" id="Phobius"/>
    </source>
</evidence>
<dbReference type="PANTHER" id="PTHR48017">
    <property type="entry name" value="OS05G0424000 PROTEIN-RELATED"/>
    <property type="match status" value="1"/>
</dbReference>
<feature type="transmembrane region" description="Helical" evidence="7">
    <location>
        <begin position="116"/>
        <end position="137"/>
    </location>
</feature>
<evidence type="ECO:0000256" key="3">
    <source>
        <dbReference type="ARBA" id="ARBA00022692"/>
    </source>
</evidence>
<feature type="transmembrane region" description="Helical" evidence="7">
    <location>
        <begin position="284"/>
        <end position="305"/>
    </location>
</feature>
<comment type="caution">
    <text evidence="9">The sequence shown here is derived from an EMBL/GenBank/DDBJ whole genome shotgun (WGS) entry which is preliminary data.</text>
</comment>
<evidence type="ECO:0000256" key="5">
    <source>
        <dbReference type="ARBA" id="ARBA00022989"/>
    </source>
</evidence>
<feature type="transmembrane region" description="Helical" evidence="7">
    <location>
        <begin position="200"/>
        <end position="222"/>
    </location>
</feature>
<comment type="subcellular location">
    <subcellularLocation>
        <location evidence="1">Membrane</location>
    </subcellularLocation>
</comment>
<feature type="transmembrane region" description="Helical" evidence="7">
    <location>
        <begin position="425"/>
        <end position="451"/>
    </location>
</feature>
<feature type="transmembrane region" description="Helical" evidence="7">
    <location>
        <begin position="393"/>
        <end position="413"/>
    </location>
</feature>
<keyword evidence="10" id="KW-1185">Reference proteome</keyword>
<keyword evidence="3 7" id="KW-0812">Transmembrane</keyword>
<dbReference type="Proteomes" id="UP001497392">
    <property type="component" value="Unassembled WGS sequence"/>
</dbReference>
<sequence length="461" mass="49831">MAGPSPDSDEARLVGNQPLSFDLDLPNGGASTSGSGHPPQSKWWDATFHTVTAVVGVGVLSLPYAFSYLTWTGGLIALGITTATSLYTGYQLAALHEDKDGKRHNRFRDLGRAIFGERWGVWAIAPFQWSVLIGLAITYTATAGQSLQAVHSSTCNNAVYEAVGAVRTDRNCSSALAWWTVVFSFFELFLSQIPDFHSLWWVSLLGAAMSAMYSTIAFAASVAAGSQGASYELRRESKALQIFGAFNALGTVMFAFGGHAILLEVQATMQAPPSPLVSMMRGLFSAYAVVLVAYFPVASAGYAAFGNVVSPDVLLSVRNPPWLISVANFMVVIHLAASFQVFAQPIFETAEQWIQNRRYILAQRPVLMRVVVRCSYVALTCFVAILIPFFGDLMGLVGSIGLMPLTFLIPPALWIKARKPRGVELWLNITMMSVYGVAGVLAAIGSIHNIVLHANEYRALG</sequence>
<reference evidence="9 10" key="1">
    <citation type="submission" date="2024-06" db="EMBL/GenBank/DDBJ databases">
        <authorList>
            <person name="Kraege A."/>
            <person name="Thomma B."/>
        </authorList>
    </citation>
    <scope>NUCLEOTIDE SEQUENCE [LARGE SCALE GENOMIC DNA]</scope>
</reference>
<keyword evidence="5 7" id="KW-1133">Transmembrane helix</keyword>
<accession>A0ABP1FP31</accession>
<feature type="transmembrane region" description="Helical" evidence="7">
    <location>
        <begin position="72"/>
        <end position="95"/>
    </location>
</feature>
<evidence type="ECO:0000256" key="4">
    <source>
        <dbReference type="ARBA" id="ARBA00022970"/>
    </source>
</evidence>
<keyword evidence="4" id="KW-0029">Amino-acid transport</keyword>
<dbReference type="EMBL" id="CAXHTA020000005">
    <property type="protein sequence ID" value="CAL5221701.1"/>
    <property type="molecule type" value="Genomic_DNA"/>
</dbReference>
<evidence type="ECO:0000256" key="2">
    <source>
        <dbReference type="ARBA" id="ARBA00022448"/>
    </source>
</evidence>
<keyword evidence="2" id="KW-0813">Transport</keyword>
<evidence type="ECO:0000259" key="8">
    <source>
        <dbReference type="Pfam" id="PF01490"/>
    </source>
</evidence>
<feature type="transmembrane region" description="Helical" evidence="7">
    <location>
        <begin position="46"/>
        <end position="66"/>
    </location>
</feature>
<proteinExistence type="predicted"/>
<organism evidence="9 10">
    <name type="scientific">Coccomyxa viridis</name>
    <dbReference type="NCBI Taxonomy" id="1274662"/>
    <lineage>
        <taxon>Eukaryota</taxon>
        <taxon>Viridiplantae</taxon>
        <taxon>Chlorophyta</taxon>
        <taxon>core chlorophytes</taxon>
        <taxon>Trebouxiophyceae</taxon>
        <taxon>Trebouxiophyceae incertae sedis</taxon>
        <taxon>Coccomyxaceae</taxon>
        <taxon>Coccomyxa</taxon>
    </lineage>
</organism>